<dbReference type="Pfam" id="PF12056">
    <property type="entry name" value="DUF3537"/>
    <property type="match status" value="1"/>
</dbReference>
<feature type="transmembrane region" description="Helical" evidence="1">
    <location>
        <begin position="51"/>
        <end position="72"/>
    </location>
</feature>
<accession>A0AAN7GNN0</accession>
<feature type="transmembrane region" description="Helical" evidence="1">
    <location>
        <begin position="289"/>
        <end position="307"/>
    </location>
</feature>
<organism evidence="2 3">
    <name type="scientific">Trapa incisa</name>
    <dbReference type="NCBI Taxonomy" id="236973"/>
    <lineage>
        <taxon>Eukaryota</taxon>
        <taxon>Viridiplantae</taxon>
        <taxon>Streptophyta</taxon>
        <taxon>Embryophyta</taxon>
        <taxon>Tracheophyta</taxon>
        <taxon>Spermatophyta</taxon>
        <taxon>Magnoliopsida</taxon>
        <taxon>eudicotyledons</taxon>
        <taxon>Gunneridae</taxon>
        <taxon>Pentapetalae</taxon>
        <taxon>rosids</taxon>
        <taxon>malvids</taxon>
        <taxon>Myrtales</taxon>
        <taxon>Lythraceae</taxon>
        <taxon>Trapa</taxon>
    </lineage>
</organism>
<feature type="transmembrane region" description="Helical" evidence="1">
    <location>
        <begin position="92"/>
        <end position="113"/>
    </location>
</feature>
<dbReference type="EMBL" id="JAXIOK010000019">
    <property type="protein sequence ID" value="KAK4748093.1"/>
    <property type="molecule type" value="Genomic_DNA"/>
</dbReference>
<proteinExistence type="predicted"/>
<keyword evidence="1" id="KW-0472">Membrane</keyword>
<evidence type="ECO:0000256" key="1">
    <source>
        <dbReference type="SAM" id="Phobius"/>
    </source>
</evidence>
<keyword evidence="1" id="KW-0812">Transmembrane</keyword>
<keyword evidence="3" id="KW-1185">Reference proteome</keyword>
<sequence>MDYEVQRSVLLPRTKSSTEGSAGGGTSGVGAVELRAFEYCLRWMCVDQSTLWKAGLSWSVFFLLTVAVPLASLFGLRCYSTCDDDHRRPYQAVVQASLSVFATISFICLSRWARKYGLRRFLFLDKISDATDHVRRGYAKQLQSSLMLWSFFILPCFLLETAYKLWWYITGGTTIPHFGNIYVSDTIACALELASWLYRASIYFLVCVLYRLICYLQILRIQDFAQAFLKETEVGSILEEHLRVRRYLRIISHRFRLFVLLSLILVTASLFVSLLLITRTGAHANILKAGDLSLCAISIATGLFICLRSAAKVTHKAQSLTGLAAKWHVCATINSFDEGDTESMRNHISSSYVYPPVIEVWESDNEEGEGDDELENASINPVVAHTISFQKRQALVTYLENNRAGITMFGFTLDRAWLHTIFAIELALLLWLLNKTIGFS</sequence>
<dbReference type="PANTHER" id="PTHR31963">
    <property type="entry name" value="RAS GUANINE NUCLEOTIDE EXCHANGE FACTOR K"/>
    <property type="match status" value="1"/>
</dbReference>
<feature type="transmembrane region" description="Helical" evidence="1">
    <location>
        <begin position="146"/>
        <end position="169"/>
    </location>
</feature>
<keyword evidence="1" id="KW-1133">Transmembrane helix</keyword>
<dbReference type="Proteomes" id="UP001345219">
    <property type="component" value="Chromosome 12"/>
</dbReference>
<protein>
    <submittedName>
        <fullName evidence="2">Uncharacterized protein</fullName>
    </submittedName>
</protein>
<evidence type="ECO:0000313" key="2">
    <source>
        <dbReference type="EMBL" id="KAK4748093.1"/>
    </source>
</evidence>
<feature type="transmembrane region" description="Helical" evidence="1">
    <location>
        <begin position="416"/>
        <end position="433"/>
    </location>
</feature>
<reference evidence="2 3" key="1">
    <citation type="journal article" date="2023" name="Hortic Res">
        <title>Pangenome of water caltrop reveals structural variations and asymmetric subgenome divergence after allopolyploidization.</title>
        <authorList>
            <person name="Zhang X."/>
            <person name="Chen Y."/>
            <person name="Wang L."/>
            <person name="Yuan Y."/>
            <person name="Fang M."/>
            <person name="Shi L."/>
            <person name="Lu R."/>
            <person name="Comes H.P."/>
            <person name="Ma Y."/>
            <person name="Chen Y."/>
            <person name="Huang G."/>
            <person name="Zhou Y."/>
            <person name="Zheng Z."/>
            <person name="Qiu Y."/>
        </authorList>
    </citation>
    <scope>NUCLEOTIDE SEQUENCE [LARGE SCALE GENOMIC DNA]</scope>
    <source>
        <tissue evidence="2">Roots</tissue>
    </source>
</reference>
<evidence type="ECO:0000313" key="3">
    <source>
        <dbReference type="Proteomes" id="UP001345219"/>
    </source>
</evidence>
<dbReference type="InterPro" id="IPR021924">
    <property type="entry name" value="DUF3537"/>
</dbReference>
<feature type="transmembrane region" description="Helical" evidence="1">
    <location>
        <begin position="255"/>
        <end position="277"/>
    </location>
</feature>
<dbReference type="PANTHER" id="PTHR31963:SF17">
    <property type="entry name" value="PROTEIN, PUTATIVE (DUF3537)-RELATED"/>
    <property type="match status" value="1"/>
</dbReference>
<comment type="caution">
    <text evidence="2">The sequence shown here is derived from an EMBL/GenBank/DDBJ whole genome shotgun (WGS) entry which is preliminary data.</text>
</comment>
<feature type="transmembrane region" description="Helical" evidence="1">
    <location>
        <begin position="200"/>
        <end position="219"/>
    </location>
</feature>
<name>A0AAN7GNN0_9MYRT</name>
<gene>
    <name evidence="2" type="ORF">SAY87_014679</name>
</gene>
<dbReference type="AlphaFoldDB" id="A0AAN7GNN0"/>